<comment type="caution">
    <text evidence="5">The sequence shown here is derived from an EMBL/GenBank/DDBJ whole genome shotgun (WGS) entry which is preliminary data.</text>
</comment>
<evidence type="ECO:0000256" key="3">
    <source>
        <dbReference type="SAM" id="MobiDB-lite"/>
    </source>
</evidence>
<evidence type="ECO:0000256" key="1">
    <source>
        <dbReference type="ARBA" id="ARBA00022737"/>
    </source>
</evidence>
<organism evidence="5 6">
    <name type="scientific">Phytophthora boehmeriae</name>
    <dbReference type="NCBI Taxonomy" id="109152"/>
    <lineage>
        <taxon>Eukaryota</taxon>
        <taxon>Sar</taxon>
        <taxon>Stramenopiles</taxon>
        <taxon>Oomycota</taxon>
        <taxon>Peronosporomycetes</taxon>
        <taxon>Peronosporales</taxon>
        <taxon>Peronosporaceae</taxon>
        <taxon>Phytophthora</taxon>
    </lineage>
</organism>
<dbReference type="InterPro" id="IPR002885">
    <property type="entry name" value="PPR_rpt"/>
</dbReference>
<dbReference type="NCBIfam" id="TIGR00756">
    <property type="entry name" value="PPR"/>
    <property type="match status" value="1"/>
</dbReference>
<sequence>MFEEWGFMAPWCDSMQTLLAASGGNVTVWSWGPAYHPVIQFVLPLSKNAAASADQRQALREGLALFAAVGLIDVQAFVYLMKNAKHVQRESLDKVSEEGEQPTFIEVDLIQHLHREDVKDCFWMKEFFVSLCCQLDQHNTSDAFQKAWQEMQLLSTATLLRLDIPICLTMSKCTSVEIRTEVMKAAWPGIGSGAKIMSSEDKESDWVDALIPGVGLCKIHRRDLVQCDHKPSRRPGAILTLQLGLLRPDGRLPELLRLVGSSLQCLHLKLGNDDNADPIFRDLSWVFAVCPHLLELTVRNQTLLAQYFVRAYNRSNARLRHLNCEFDDTRVVAAALCDDSTPLAQHLQWWYCCLDRSVPVVPHRESVEALESMLAVNTTLQYLTVKAKKREVEDFAATALEFDRVLQVFKDMRKDGFVVQPWVYAVALGAATQLQQKETIADIFRDLLANGERSADTGATQIEVKGESVQELLQDVRNRDVKLSDSVLRALARFAEDTTNPDVAMEVFAVMQNEGIQPPIESYTSMLVACAKRRRWSDVIKVYDAMPTKLKKQLHGKPLGSVIKAHTKSGNEELIQRGLDIFGQNRGKISSLVGNTAMEALLETGQFETVVALASDMKRQGVEFSKSTYNMVIRANIRSGSVEKARKLLRANASYLRNHSSEIYLELIKYYAVTRSDIPEACQVCSEMMQNSKLRLSDWYNALELTMKLSDSSLYWEIRKGMWIHAEVSESKLPAHLIQPRPPVTEDRNLLASQDNSVHLEPEAVLALEIYNKARTAGGEGLSQVLASRVLATMGKHNRVDDCVEMLSYFKQQDVSPKPYARVVAFRALHNARRFPDALAAVEDVIYDGSLENAWACAKALHIANLSCKHELVVEIFEHMQRKGMELSNDTYDDVIKSYSRVSEWEPAFKLLTRMQSTGPKPTIATYGWLLTALNKQDESRKVIEVYHSMPSELQLRLHGPVVRLVLMAHAAVEDEEHHQHLLKICNEHKAVCKEFPYQAALMALVESKQYTEAILLFDDMKTEKLKLSPMMYQTMVLAYFRSGAVDQARQLLQDNVKRLTNASAICYRELIHYYAEELKDVSVAAQLSVDMMRTNTRVDINDWRIALQLALQLPEHETYWELRRWMRLHGKVTQKDLPANLILSSPDDKQQPAGSHFPDQ</sequence>
<dbReference type="OrthoDB" id="185373at2759"/>
<proteinExistence type="predicted"/>
<keyword evidence="6" id="KW-1185">Reference proteome</keyword>
<dbReference type="EMBL" id="JAGDFL010000121">
    <property type="protein sequence ID" value="KAG7397235.1"/>
    <property type="molecule type" value="Genomic_DNA"/>
</dbReference>
<dbReference type="AlphaFoldDB" id="A0A8T1WUM5"/>
<name>A0A8T1WUM5_9STRA</name>
<accession>A0A8T1WUM5</accession>
<keyword evidence="1" id="KW-0677">Repeat</keyword>
<dbReference type="PANTHER" id="PTHR47930">
    <property type="entry name" value="YALI0C12947P"/>
    <property type="match status" value="1"/>
</dbReference>
<evidence type="ECO:0000313" key="5">
    <source>
        <dbReference type="EMBL" id="KAG7397235.1"/>
    </source>
</evidence>
<evidence type="ECO:0000313" key="6">
    <source>
        <dbReference type="Proteomes" id="UP000693981"/>
    </source>
</evidence>
<dbReference type="PROSITE" id="PS51375">
    <property type="entry name" value="PPR"/>
    <property type="match status" value="1"/>
</dbReference>
<dbReference type="PANTHER" id="PTHR47930:SF2">
    <property type="entry name" value="PENTATRICOPEPTIDE REPEAT PROTEIN (AFU_ORTHOLOGUE AFUA_8G04250)"/>
    <property type="match status" value="1"/>
</dbReference>
<evidence type="ECO:0000256" key="2">
    <source>
        <dbReference type="PROSITE-ProRule" id="PRU00708"/>
    </source>
</evidence>
<dbReference type="Pfam" id="PF13812">
    <property type="entry name" value="PPR_3"/>
    <property type="match status" value="1"/>
</dbReference>
<gene>
    <name evidence="5" type="ORF">PHYBOEH_001113</name>
</gene>
<dbReference type="Proteomes" id="UP000693981">
    <property type="component" value="Unassembled WGS sequence"/>
</dbReference>
<evidence type="ECO:0000259" key="4">
    <source>
        <dbReference type="Pfam" id="PF23276"/>
    </source>
</evidence>
<dbReference type="InterPro" id="IPR057027">
    <property type="entry name" value="TPR_mt"/>
</dbReference>
<dbReference type="Pfam" id="PF23276">
    <property type="entry name" value="TPR_24"/>
    <property type="match status" value="1"/>
</dbReference>
<protein>
    <recommendedName>
        <fullName evidence="4">Pentatricopeptide repeat-containing protein-mitochondrial domain-containing protein</fullName>
    </recommendedName>
</protein>
<feature type="repeat" description="PPR" evidence="2">
    <location>
        <begin position="888"/>
        <end position="922"/>
    </location>
</feature>
<feature type="domain" description="Pentatricopeptide repeat-containing protein-mitochondrial" evidence="4">
    <location>
        <begin position="857"/>
        <end position="976"/>
    </location>
</feature>
<dbReference type="Pfam" id="PF01535">
    <property type="entry name" value="PPR"/>
    <property type="match status" value="1"/>
</dbReference>
<reference evidence="5" key="1">
    <citation type="submission" date="2021-02" db="EMBL/GenBank/DDBJ databases">
        <authorList>
            <person name="Palmer J.M."/>
        </authorList>
    </citation>
    <scope>NUCLEOTIDE SEQUENCE</scope>
    <source>
        <strain evidence="5">SCRP23</strain>
    </source>
</reference>
<feature type="region of interest" description="Disordered" evidence="3">
    <location>
        <begin position="1140"/>
        <end position="1161"/>
    </location>
</feature>